<evidence type="ECO:0000313" key="3">
    <source>
        <dbReference type="EMBL" id="MCI1186183.1"/>
    </source>
</evidence>
<dbReference type="Proteomes" id="UP001139193">
    <property type="component" value="Unassembled WGS sequence"/>
</dbReference>
<proteinExistence type="predicted"/>
<dbReference type="Pfam" id="PF01364">
    <property type="entry name" value="Peptidase_C25"/>
    <property type="match status" value="1"/>
</dbReference>
<accession>A0A9X1VDM0</accession>
<sequence>MNNTTNYSPFRRCWPLLALCWLLLAGGVVRAQSGPVGNEWIVPGQQYYKIKVIRDGLHKLDYQYLQKAGISGVAPSEFQVWRRGQQMAIYVGGNQNVLDASTFIEFYGRANDAALDTELYKNPSDQAHTYFSLYSDTASYFLTWHTGTAGRRMQAPASAGTTPHPYRLLNKLDQRINIFRDVPAEESVYLPWIEPAEGFFMGSTHTELAYTIDSVSVSPTTAATTLPQVEVSLFGAPDQSVRYGGIGVAHHVEVVVVPASGPERVLGVMNFVGLTRSRQKFAFQPSDITAAGRLTIKLRNQAPVAADDYFYAVYLRTSTPQANTWYSNRHRIAFTNDSLLAGPATYELAGVPATVVGFDVQDLYNQQRVVSTPGTGAGLSRFVFPGANGVKHQLLLVDELFPFTPFPAQKIRFQQINPATPTFVIISHPQLMKPTAGTANAVKAYAAYRASAAGGRYDTLVVTSQQLYDQFTYGEKSWLALRHFARWVAAAGPAGRERYLLLLGKGVVPSEPVSSAYFAHYGEYGVDLVPTSSRSVSDNLITADYATDDYVAKLHTGRLTATTPQQIMNYLNKVITHDALGPAPWRKNVLHLVGGKDATEAQDFRRYLDKAKASIERPFLGGTVTTESRTGILPVSVDISAQLNAGLSVIDYFGHGSSNTFSLDFGAPSKVPSYNNVGKYPVLILNGCAGNGTYTQAYTVVEDYLFADQKGAIGSLGESGLSFPAPLGVALDTLHHLLFNDPRWYGKPVTAVHDEVVRRLQHTPVFRNNIGIEQLLSTSWQGDPTIALYSPALPDLVANSATLSIVPSAGAGQVTAASTNFVLNVGVSNPGKITYDPVEIRVTRTLGTQSMTYPFTVRQAWRQDTTYALTIPNSTVFLGKGGSNTFKVELDYANKIAESNETNNAAQINFTFLTGGLSVLNPTEFSISATTTPRLSVQSNNPLESSRGYEFELDTDPAFGTVKQRATITAGVLAEWQVAALPTTVAGRDSVVWYWRARFQTPTAGEDGSWVTSSFRVIPNSPTGWSQSDAGQFRRDALTGVAVSGPPTDWTFAPERFPLVLRTVGGGPPRSAAQFGNLLGGGIYLQSGGGVPSVSDCGVLSPNLLIAVYDGATLRPLVMPATYQRCGQAPNYFYYFSKTAPTSTTDTLDNLNYSAARQQQLDAFLTAIPNKAYVAVISTNRLRYSLLPAALKTRLQTLLGSQLITTLADGEPLAVVSQKLTATTGRLLHEKGPDRTSATLAYNQRIELTDTLQRAVTAGHVVSTLIGPSQQWNNLYASIRTRNNSGQYTLKVIGVNSQGVENTLFTNLPVLRDGTLFTQSLSTVSATDYRYLRLDLTLADTARVAPQLRQWMVTSRGLPEGIVQRDAVPASTYAAATLLQQATTSPGIVSFPVKFKNISTETFNGPLNTRVQVRDSNNNIRFTAPLISTAAPLPGETATINASIDMKGLFGRFQIEVVVNPQLQNPGLQLEQNYANNELILPEFTIINNNVPPTLDVAVDGRHILNGELVSARPVIVIQLNDEDQLRHITDASVFTLTLLRPGQTGLGTLVPLTGSDVHFTVDTSKGSVARLTYEPGLNNPLPDGKYTLRVQGRDPNNSAAAAQDVQLSFEVVNAATISNVYPYPNPVISKARFVFTVTGQELPRNMKIQIMSLTGRVVREIFMNELGPLHIGNNITDYAWDGTDSYGDRLANGTYLYRVAYDDSNVSFSHRETAGDKAFKNDWGKLVLMH</sequence>
<dbReference type="InterPro" id="IPR013783">
    <property type="entry name" value="Ig-like_fold"/>
</dbReference>
<feature type="chain" id="PRO_5040881216" evidence="1">
    <location>
        <begin position="32"/>
        <end position="1731"/>
    </location>
</feature>
<dbReference type="Gene3D" id="2.60.40.10">
    <property type="entry name" value="Immunoglobulins"/>
    <property type="match status" value="1"/>
</dbReference>
<dbReference type="RefSeq" id="WP_241934465.1">
    <property type="nucleotide sequence ID" value="NZ_JALBGC010000001.1"/>
</dbReference>
<keyword evidence="4" id="KW-1185">Reference proteome</keyword>
<dbReference type="GO" id="GO:0006508">
    <property type="term" value="P:proteolysis"/>
    <property type="evidence" value="ECO:0007669"/>
    <property type="project" value="InterPro"/>
</dbReference>
<comment type="caution">
    <text evidence="3">The sequence shown here is derived from an EMBL/GenBank/DDBJ whole genome shotgun (WGS) entry which is preliminary data.</text>
</comment>
<reference evidence="3" key="1">
    <citation type="submission" date="2022-03" db="EMBL/GenBank/DDBJ databases">
        <title>Bacterial whole genome sequence for Hymenobacter sp. DH14.</title>
        <authorList>
            <person name="Le V."/>
        </authorList>
    </citation>
    <scope>NUCLEOTIDE SEQUENCE</scope>
    <source>
        <strain evidence="3">DH14</strain>
    </source>
</reference>
<evidence type="ECO:0000313" key="4">
    <source>
        <dbReference type="Proteomes" id="UP001139193"/>
    </source>
</evidence>
<feature type="signal peptide" evidence="1">
    <location>
        <begin position="1"/>
        <end position="31"/>
    </location>
</feature>
<dbReference type="EMBL" id="JALBGC010000001">
    <property type="protein sequence ID" value="MCI1186183.1"/>
    <property type="molecule type" value="Genomic_DNA"/>
</dbReference>
<evidence type="ECO:0000259" key="2">
    <source>
        <dbReference type="Pfam" id="PF01364"/>
    </source>
</evidence>
<dbReference type="GO" id="GO:0008234">
    <property type="term" value="F:cysteine-type peptidase activity"/>
    <property type="evidence" value="ECO:0007669"/>
    <property type="project" value="InterPro"/>
</dbReference>
<keyword evidence="1" id="KW-0732">Signal</keyword>
<protein>
    <submittedName>
        <fullName evidence="3">C25 family cysteine peptidase</fullName>
    </submittedName>
</protein>
<evidence type="ECO:0000256" key="1">
    <source>
        <dbReference type="SAM" id="SignalP"/>
    </source>
</evidence>
<dbReference type="InterPro" id="IPR029030">
    <property type="entry name" value="Caspase-like_dom_sf"/>
</dbReference>
<name>A0A9X1VDM0_9BACT</name>
<organism evidence="3 4">
    <name type="scientific">Hymenobacter cyanobacteriorum</name>
    <dbReference type="NCBI Taxonomy" id="2926463"/>
    <lineage>
        <taxon>Bacteria</taxon>
        <taxon>Pseudomonadati</taxon>
        <taxon>Bacteroidota</taxon>
        <taxon>Cytophagia</taxon>
        <taxon>Cytophagales</taxon>
        <taxon>Hymenobacteraceae</taxon>
        <taxon>Hymenobacter</taxon>
    </lineage>
</organism>
<gene>
    <name evidence="3" type="ORF">MON38_02040</name>
</gene>
<dbReference type="Gene3D" id="2.60.40.4070">
    <property type="match status" value="1"/>
</dbReference>
<feature type="domain" description="Gingipain" evidence="2">
    <location>
        <begin position="423"/>
        <end position="787"/>
    </location>
</feature>
<dbReference type="InterPro" id="IPR001769">
    <property type="entry name" value="Gingipain"/>
</dbReference>
<dbReference type="SUPFAM" id="SSF52129">
    <property type="entry name" value="Caspase-like"/>
    <property type="match status" value="1"/>
</dbReference>
<dbReference type="Gene3D" id="3.40.50.1460">
    <property type="match status" value="1"/>
</dbReference>